<dbReference type="InterPro" id="IPR028098">
    <property type="entry name" value="Glyco_trans_4-like_N"/>
</dbReference>
<dbReference type="CAZy" id="GT4">
    <property type="family name" value="Glycosyltransferase Family 4"/>
</dbReference>
<dbReference type="HOGENOM" id="CLU_009583_28_2_7"/>
<dbReference type="Pfam" id="PF13439">
    <property type="entry name" value="Glyco_transf_4"/>
    <property type="match status" value="1"/>
</dbReference>
<gene>
    <name evidence="3" type="ordered locus">Gura_3782</name>
</gene>
<organism evidence="3 4">
    <name type="scientific">Geotalea uraniireducens (strain Rf4)</name>
    <name type="common">Geobacter uraniireducens</name>
    <dbReference type="NCBI Taxonomy" id="351605"/>
    <lineage>
        <taxon>Bacteria</taxon>
        <taxon>Pseudomonadati</taxon>
        <taxon>Thermodesulfobacteriota</taxon>
        <taxon>Desulfuromonadia</taxon>
        <taxon>Geobacterales</taxon>
        <taxon>Geobacteraceae</taxon>
        <taxon>Geotalea</taxon>
    </lineage>
</organism>
<keyword evidence="4" id="KW-1185">Reference proteome</keyword>
<feature type="domain" description="Glycosyl transferase family 1" evidence="1">
    <location>
        <begin position="230"/>
        <end position="384"/>
    </location>
</feature>
<proteinExistence type="predicted"/>
<dbReference type="Proteomes" id="UP000006695">
    <property type="component" value="Chromosome"/>
</dbReference>
<dbReference type="GO" id="GO:0016757">
    <property type="term" value="F:glycosyltransferase activity"/>
    <property type="evidence" value="ECO:0007669"/>
    <property type="project" value="InterPro"/>
</dbReference>
<dbReference type="STRING" id="351605.Gura_3782"/>
<dbReference type="PANTHER" id="PTHR45947:SF3">
    <property type="entry name" value="SULFOQUINOVOSYL TRANSFERASE SQD2"/>
    <property type="match status" value="1"/>
</dbReference>
<sequence>MRIAHISTYDIEGGAGRAAYRLHKGLQSIDVNSRMLVQYKTSQDSTVTGSQGLPGIAINKLCTYLDLLPLKFYPNRQQSSWGVSWAPSNIHGSIEGIAPDLVHLHWICCGFVPVTALRKFNRPLVWTMHDSWAFTGGCNLPGKCMRYCNSCGACPQLGSKRDYDLTRWEWNLKAKSWQGLNLTIVAPSHWMGDCVKASSLFREARVEVIPNGLDLSRYKQVNKGVARELLGLPQDKKLILFGATIVGDHNKGFHHLKSALQVVADGWSEKAELLVFGASQPADLSDIPLPVHCLGKLHDDISLTLAYAAADVMCVPSMQESFGQTASEAMACGTPVVAFASTGLLDIVVHEQTGYLAHSFDTNDFARGIDWVLADDTRRERLCRMSREKVEKEFAMDGVAKRYADLYQEIIDDV</sequence>
<dbReference type="SUPFAM" id="SSF53756">
    <property type="entry name" value="UDP-Glycosyltransferase/glycogen phosphorylase"/>
    <property type="match status" value="1"/>
</dbReference>
<evidence type="ECO:0000259" key="2">
    <source>
        <dbReference type="Pfam" id="PF13439"/>
    </source>
</evidence>
<reference evidence="3 4" key="1">
    <citation type="submission" date="2007-05" db="EMBL/GenBank/DDBJ databases">
        <title>Complete sequence of Geobacter uraniireducens Rf4.</title>
        <authorList>
            <consortium name="US DOE Joint Genome Institute"/>
            <person name="Copeland A."/>
            <person name="Lucas S."/>
            <person name="Lapidus A."/>
            <person name="Barry K."/>
            <person name="Detter J.C."/>
            <person name="Glavina del Rio T."/>
            <person name="Hammon N."/>
            <person name="Israni S."/>
            <person name="Dalin E."/>
            <person name="Tice H."/>
            <person name="Pitluck S."/>
            <person name="Chertkov O."/>
            <person name="Brettin T."/>
            <person name="Bruce D."/>
            <person name="Han C."/>
            <person name="Schmutz J."/>
            <person name="Larimer F."/>
            <person name="Land M."/>
            <person name="Hauser L."/>
            <person name="Kyrpides N."/>
            <person name="Mikhailova N."/>
            <person name="Shelobolina E."/>
            <person name="Aklujkar M."/>
            <person name="Lovley D."/>
            <person name="Richardson P."/>
        </authorList>
    </citation>
    <scope>NUCLEOTIDE SEQUENCE [LARGE SCALE GENOMIC DNA]</scope>
    <source>
        <strain evidence="3 4">Rf4</strain>
    </source>
</reference>
<accession>A5G815</accession>
<dbReference type="Gene3D" id="3.40.50.2000">
    <property type="entry name" value="Glycogen Phosphorylase B"/>
    <property type="match status" value="2"/>
</dbReference>
<evidence type="ECO:0000259" key="1">
    <source>
        <dbReference type="Pfam" id="PF00534"/>
    </source>
</evidence>
<keyword evidence="3" id="KW-0808">Transferase</keyword>
<protein>
    <submittedName>
        <fullName evidence="3">Glycosyl transferase, group 1</fullName>
    </submittedName>
</protein>
<dbReference type="OrthoDB" id="9790710at2"/>
<dbReference type="Pfam" id="PF00534">
    <property type="entry name" value="Glycos_transf_1"/>
    <property type="match status" value="1"/>
</dbReference>
<evidence type="ECO:0000313" key="4">
    <source>
        <dbReference type="Proteomes" id="UP000006695"/>
    </source>
</evidence>
<name>A5G815_GEOUR</name>
<dbReference type="PANTHER" id="PTHR45947">
    <property type="entry name" value="SULFOQUINOVOSYL TRANSFERASE SQD2"/>
    <property type="match status" value="1"/>
</dbReference>
<dbReference type="KEGG" id="gur:Gura_3782"/>
<dbReference type="RefSeq" id="WP_011940582.1">
    <property type="nucleotide sequence ID" value="NC_009483.1"/>
</dbReference>
<dbReference type="CDD" id="cd03825">
    <property type="entry name" value="GT4_WcaC-like"/>
    <property type="match status" value="1"/>
</dbReference>
<dbReference type="InterPro" id="IPR050194">
    <property type="entry name" value="Glycosyltransferase_grp1"/>
</dbReference>
<dbReference type="AlphaFoldDB" id="A5G815"/>
<dbReference type="InterPro" id="IPR001296">
    <property type="entry name" value="Glyco_trans_1"/>
</dbReference>
<evidence type="ECO:0000313" key="3">
    <source>
        <dbReference type="EMBL" id="ABQ27933.1"/>
    </source>
</evidence>
<dbReference type="EMBL" id="CP000698">
    <property type="protein sequence ID" value="ABQ27933.1"/>
    <property type="molecule type" value="Genomic_DNA"/>
</dbReference>
<feature type="domain" description="Glycosyltransferase subfamily 4-like N-terminal" evidence="2">
    <location>
        <begin position="13"/>
        <end position="217"/>
    </location>
</feature>